<protein>
    <submittedName>
        <fullName evidence="2">DHH family phosphoesterase</fullName>
    </submittedName>
</protein>
<evidence type="ECO:0000313" key="3">
    <source>
        <dbReference type="Proteomes" id="UP001215956"/>
    </source>
</evidence>
<comment type="caution">
    <text evidence="2">The sequence shown here is derived from an EMBL/GenBank/DDBJ whole genome shotgun (WGS) entry which is preliminary data.</text>
</comment>
<dbReference type="InterPro" id="IPR001667">
    <property type="entry name" value="DDH_dom"/>
</dbReference>
<dbReference type="Gene3D" id="3.90.1640.10">
    <property type="entry name" value="inorganic pyrophosphatase (n-terminal core)"/>
    <property type="match status" value="1"/>
</dbReference>
<feature type="domain" description="DDH" evidence="1">
    <location>
        <begin position="18"/>
        <end position="132"/>
    </location>
</feature>
<reference evidence="2 3" key="1">
    <citation type="submission" date="2023-03" db="EMBL/GenBank/DDBJ databases">
        <title>Whole genome sequencing of Methanotrichaceae archaeon M04Ac.</title>
        <authorList>
            <person name="Khomyakova M.A."/>
            <person name="Merkel A.Y."/>
            <person name="Slobodkin A.I."/>
        </authorList>
    </citation>
    <scope>NUCLEOTIDE SEQUENCE [LARGE SCALE GENOMIC DNA]</scope>
    <source>
        <strain evidence="2 3">M04Ac</strain>
    </source>
</reference>
<dbReference type="InterPro" id="IPR038763">
    <property type="entry name" value="DHH_sf"/>
</dbReference>
<proteinExistence type="predicted"/>
<evidence type="ECO:0000259" key="1">
    <source>
        <dbReference type="Pfam" id="PF01368"/>
    </source>
</evidence>
<keyword evidence="3" id="KW-1185">Reference proteome</keyword>
<dbReference type="EMBL" id="JARFPL010000013">
    <property type="protein sequence ID" value="MDF0593076.1"/>
    <property type="molecule type" value="Genomic_DNA"/>
</dbReference>
<dbReference type="SUPFAM" id="SSF64182">
    <property type="entry name" value="DHH phosphoesterases"/>
    <property type="match status" value="1"/>
</dbReference>
<name>A0ABT5XEK7_9EURY</name>
<organism evidence="2 3">
    <name type="scientific">Candidatus Methanocrinis alkalitolerans</name>
    <dbReference type="NCBI Taxonomy" id="3033395"/>
    <lineage>
        <taxon>Archaea</taxon>
        <taxon>Methanobacteriati</taxon>
        <taxon>Methanobacteriota</taxon>
        <taxon>Stenosarchaea group</taxon>
        <taxon>Methanomicrobia</taxon>
        <taxon>Methanotrichales</taxon>
        <taxon>Methanotrichaceae</taxon>
        <taxon>Methanocrinis</taxon>
    </lineage>
</organism>
<dbReference type="RefSeq" id="WP_316968780.1">
    <property type="nucleotide sequence ID" value="NZ_JARFPL010000013.1"/>
</dbReference>
<dbReference type="Pfam" id="PF01368">
    <property type="entry name" value="DHH"/>
    <property type="match status" value="1"/>
</dbReference>
<evidence type="ECO:0000313" key="2">
    <source>
        <dbReference type="EMBL" id="MDF0593076.1"/>
    </source>
</evidence>
<accession>A0ABT5XEK7</accession>
<gene>
    <name evidence="2" type="ORF">P0O24_05710</name>
</gene>
<dbReference type="PANTHER" id="PTHR47618:SF1">
    <property type="entry name" value="BIFUNCTIONAL OLIGORIBONUCLEASE AND PAP PHOSPHATASE NRNA"/>
    <property type="match status" value="1"/>
</dbReference>
<dbReference type="Proteomes" id="UP001215956">
    <property type="component" value="Unassembled WGS sequence"/>
</dbReference>
<dbReference type="PANTHER" id="PTHR47618">
    <property type="entry name" value="BIFUNCTIONAL OLIGORIBONUCLEASE AND PAP PHOSPHATASE NRNA"/>
    <property type="match status" value="1"/>
</dbReference>
<sequence length="324" mass="34594">MNIREDEFGGLLEGYERVLYLCHRNADPDAVGSAFALQEAFGGDIGAVEGVSRTAASLISTIEADVKIDPPLEGYDLVVVVDTAVGLQIGEIRLEDYAVVDHHQDRDLIDASLFSVQREADSTAEIVWKILTEWGFLPSRTAALGLVVGIITDTGRFKHAHVSSFRTVAEILEETDLEYAEALEVLSRVPTETSRRIAALRAASRAEIEWSEDWVIVSSEVGAFEGSSAMTLIEIGADVALVGGTHGDLCRISGRARRDAVLAGLDLAAILGDVGRAHGGDGGGHRGAAALEASGQLEDLLEEGRRRVMAALVGRRPSRACIPP</sequence>
<dbReference type="InterPro" id="IPR051319">
    <property type="entry name" value="Oligoribo/pAp-PDE_c-di-AMP_PDE"/>
</dbReference>